<feature type="region of interest" description="Disordered" evidence="1">
    <location>
        <begin position="136"/>
        <end position="168"/>
    </location>
</feature>
<organism evidence="3 4">
    <name type="scientific">Caulobacter radicis</name>
    <dbReference type="NCBI Taxonomy" id="2172650"/>
    <lineage>
        <taxon>Bacteria</taxon>
        <taxon>Pseudomonadati</taxon>
        <taxon>Pseudomonadota</taxon>
        <taxon>Alphaproteobacteria</taxon>
        <taxon>Caulobacterales</taxon>
        <taxon>Caulobacteraceae</taxon>
        <taxon>Caulobacter</taxon>
    </lineage>
</organism>
<evidence type="ECO:0000313" key="3">
    <source>
        <dbReference type="EMBL" id="PVM76684.1"/>
    </source>
</evidence>
<protein>
    <submittedName>
        <fullName evidence="3">Uncharacterized protein</fullName>
    </submittedName>
</protein>
<feature type="signal peptide" evidence="2">
    <location>
        <begin position="1"/>
        <end position="19"/>
    </location>
</feature>
<name>A0A2T9J613_9CAUL</name>
<feature type="region of interest" description="Disordered" evidence="1">
    <location>
        <begin position="225"/>
        <end position="268"/>
    </location>
</feature>
<dbReference type="AlphaFoldDB" id="A0A2T9J613"/>
<gene>
    <name evidence="3" type="ORF">DDF65_17325</name>
</gene>
<evidence type="ECO:0000313" key="4">
    <source>
        <dbReference type="Proteomes" id="UP000244913"/>
    </source>
</evidence>
<comment type="caution">
    <text evidence="3">The sequence shown here is derived from an EMBL/GenBank/DDBJ whole genome shotgun (WGS) entry which is preliminary data.</text>
</comment>
<proteinExistence type="predicted"/>
<feature type="chain" id="PRO_5015750980" evidence="2">
    <location>
        <begin position="20"/>
        <end position="268"/>
    </location>
</feature>
<feature type="compositionally biased region" description="Pro residues" evidence="1">
    <location>
        <begin position="85"/>
        <end position="95"/>
    </location>
</feature>
<feature type="region of interest" description="Disordered" evidence="1">
    <location>
        <begin position="80"/>
        <end position="122"/>
    </location>
</feature>
<sequence length="268" mass="27370">MRLVLPLLLLASVAVPAHAEDARESRYGPRSPRAQAAASAYRGPMLGWAGKVEAPTAPAAAETNDRAVERPAPIAAWAGYANAPAAPPPPPPPQQVQPQPRYGPQGPPRVAPAQVPQGALPTSLYSPPVAAAPIAPAAPRVHSSSELAGGPPPVQTPQPQPLPLPLPAPAQVAAAPAYANPRAAEGLAPRTYSVGRMFGLTPDQIAAPGPPNTVLMAVDPAAVATAPADDEPQHGSADWLAEAARDAGRDMSTSASRKKKTTAQESDF</sequence>
<dbReference type="Proteomes" id="UP000244913">
    <property type="component" value="Unassembled WGS sequence"/>
</dbReference>
<dbReference type="EMBL" id="QDKP01000050">
    <property type="protein sequence ID" value="PVM76684.1"/>
    <property type="molecule type" value="Genomic_DNA"/>
</dbReference>
<evidence type="ECO:0000256" key="1">
    <source>
        <dbReference type="SAM" id="MobiDB-lite"/>
    </source>
</evidence>
<keyword evidence="2" id="KW-0732">Signal</keyword>
<reference evidence="3 4" key="1">
    <citation type="submission" date="2018-04" db="EMBL/GenBank/DDBJ databases">
        <title>The genome sequence of Caulobacter sp. 736.</title>
        <authorList>
            <person name="Gao J."/>
            <person name="Sun J."/>
        </authorList>
    </citation>
    <scope>NUCLEOTIDE SEQUENCE [LARGE SCALE GENOMIC DNA]</scope>
    <source>
        <strain evidence="3 4">736</strain>
    </source>
</reference>
<dbReference type="RefSeq" id="WP_116568902.1">
    <property type="nucleotide sequence ID" value="NZ_QDKP01000050.1"/>
</dbReference>
<keyword evidence="4" id="KW-1185">Reference proteome</keyword>
<evidence type="ECO:0000256" key="2">
    <source>
        <dbReference type="SAM" id="SignalP"/>
    </source>
</evidence>
<accession>A0A2T9J613</accession>
<feature type="compositionally biased region" description="Pro residues" evidence="1">
    <location>
        <begin position="150"/>
        <end position="168"/>
    </location>
</feature>